<evidence type="ECO:0000256" key="1">
    <source>
        <dbReference type="SAM" id="MobiDB-lite"/>
    </source>
</evidence>
<dbReference type="Proteomes" id="UP000032142">
    <property type="component" value="Unassembled WGS sequence"/>
</dbReference>
<dbReference type="EMBL" id="KN402861">
    <property type="protein sequence ID" value="KHG15058.1"/>
    <property type="molecule type" value="Genomic_DNA"/>
</dbReference>
<feature type="compositionally biased region" description="Basic and acidic residues" evidence="1">
    <location>
        <begin position="53"/>
        <end position="66"/>
    </location>
</feature>
<dbReference type="AlphaFoldDB" id="A0A0B0NKH0"/>
<reference evidence="3" key="1">
    <citation type="submission" date="2014-09" db="EMBL/GenBank/DDBJ databases">
        <authorList>
            <person name="Mudge J."/>
            <person name="Ramaraj T."/>
            <person name="Lindquist I.E."/>
            <person name="Bharti A.K."/>
            <person name="Sundararajan A."/>
            <person name="Cameron C.T."/>
            <person name="Woodward J.E."/>
            <person name="May G.D."/>
            <person name="Brubaker C."/>
            <person name="Broadhvest J."/>
            <person name="Wilkins T.A."/>
        </authorList>
    </citation>
    <scope>NUCLEOTIDE SEQUENCE</scope>
    <source>
        <strain evidence="3">cv. AKA8401</strain>
    </source>
</reference>
<feature type="region of interest" description="Disordered" evidence="1">
    <location>
        <begin position="47"/>
        <end position="78"/>
    </location>
</feature>
<protein>
    <submittedName>
        <fullName evidence="2">Dihydrodipicolinate synthase</fullName>
    </submittedName>
</protein>
<keyword evidence="3" id="KW-1185">Reference proteome</keyword>
<evidence type="ECO:0000313" key="3">
    <source>
        <dbReference type="Proteomes" id="UP000032142"/>
    </source>
</evidence>
<accession>A0A0B0NKH0</accession>
<gene>
    <name evidence="2" type="ORF">F383_18701</name>
</gene>
<proteinExistence type="predicted"/>
<organism evidence="2 3">
    <name type="scientific">Gossypium arboreum</name>
    <name type="common">Tree cotton</name>
    <name type="synonym">Gossypium nanking</name>
    <dbReference type="NCBI Taxonomy" id="29729"/>
    <lineage>
        <taxon>Eukaryota</taxon>
        <taxon>Viridiplantae</taxon>
        <taxon>Streptophyta</taxon>
        <taxon>Embryophyta</taxon>
        <taxon>Tracheophyta</taxon>
        <taxon>Spermatophyta</taxon>
        <taxon>Magnoliopsida</taxon>
        <taxon>eudicotyledons</taxon>
        <taxon>Gunneridae</taxon>
        <taxon>Pentapetalae</taxon>
        <taxon>rosids</taxon>
        <taxon>malvids</taxon>
        <taxon>Malvales</taxon>
        <taxon>Malvaceae</taxon>
        <taxon>Malvoideae</taxon>
        <taxon>Gossypium</taxon>
    </lineage>
</organism>
<evidence type="ECO:0000313" key="2">
    <source>
        <dbReference type="EMBL" id="KHG15058.1"/>
    </source>
</evidence>
<name>A0A0B0NKH0_GOSAR</name>
<sequence>MNNPALRGRPPVTPVMSVVAEACAPVRTYAIRAREDASSPDVITGEHRRVKRERNGPKTEKIDQHVKSTRPGLPYTGKPHARVVLAGSSTARTSLHSLEHGLKKSKMGVSHVRVPVEPKFSLIRKRPLLRDFRHSKAYLNTLEEG</sequence>